<organism evidence="9 10">
    <name type="scientific">Talaromyces pinophilus</name>
    <name type="common">Penicillium pinophilum</name>
    <dbReference type="NCBI Taxonomy" id="128442"/>
    <lineage>
        <taxon>Eukaryota</taxon>
        <taxon>Fungi</taxon>
        <taxon>Dikarya</taxon>
        <taxon>Ascomycota</taxon>
        <taxon>Pezizomycotina</taxon>
        <taxon>Eurotiomycetes</taxon>
        <taxon>Eurotiomycetidae</taxon>
        <taxon>Eurotiales</taxon>
        <taxon>Trichocomaceae</taxon>
        <taxon>Talaromyces</taxon>
        <taxon>Talaromyces sect. Talaromyces</taxon>
    </lineage>
</organism>
<dbReference type="PANTHER" id="PTHR47663:SF1">
    <property type="entry name" value="XYLANOLYTIC TRANSCRIPTIONAL ACTIVATOR XLNR-RELATED"/>
    <property type="match status" value="1"/>
</dbReference>
<keyword evidence="7" id="KW-0812">Transmembrane</keyword>
<evidence type="ECO:0000256" key="6">
    <source>
        <dbReference type="SAM" id="MobiDB-lite"/>
    </source>
</evidence>
<dbReference type="GO" id="GO:0003677">
    <property type="term" value="F:DNA binding"/>
    <property type="evidence" value="ECO:0007669"/>
    <property type="project" value="UniProtKB-KW"/>
</dbReference>
<keyword evidence="3" id="KW-0238">DNA-binding</keyword>
<feature type="compositionally biased region" description="Polar residues" evidence="6">
    <location>
        <begin position="1"/>
        <end position="15"/>
    </location>
</feature>
<evidence type="ECO:0000256" key="1">
    <source>
        <dbReference type="ARBA" id="ARBA00022833"/>
    </source>
</evidence>
<evidence type="ECO:0000259" key="8">
    <source>
        <dbReference type="Pfam" id="PF04082"/>
    </source>
</evidence>
<evidence type="ECO:0000313" key="10">
    <source>
        <dbReference type="Proteomes" id="UP000053095"/>
    </source>
</evidence>
<dbReference type="EMBL" id="DF933819">
    <property type="protein sequence ID" value="GAM37354.1"/>
    <property type="molecule type" value="Genomic_DNA"/>
</dbReference>
<dbReference type="InterPro" id="IPR007219">
    <property type="entry name" value="XnlR_reg_dom"/>
</dbReference>
<keyword evidence="7" id="KW-0472">Membrane</keyword>
<dbReference type="PANTHER" id="PTHR47663">
    <property type="entry name" value="XYLANOLYTIC TRANSCRIPTIONAL ACTIVATOR XLNR-RELATED"/>
    <property type="match status" value="1"/>
</dbReference>
<proteinExistence type="predicted"/>
<keyword evidence="10" id="KW-1185">Reference proteome</keyword>
<feature type="region of interest" description="Disordered" evidence="6">
    <location>
        <begin position="1"/>
        <end position="25"/>
    </location>
</feature>
<evidence type="ECO:0000256" key="4">
    <source>
        <dbReference type="ARBA" id="ARBA00023163"/>
    </source>
</evidence>
<feature type="domain" description="Xylanolytic transcriptional activator regulatory" evidence="8">
    <location>
        <begin position="237"/>
        <end position="333"/>
    </location>
</feature>
<dbReference type="Pfam" id="PF04082">
    <property type="entry name" value="Fungal_trans"/>
    <property type="match status" value="1"/>
</dbReference>
<evidence type="ECO:0000256" key="2">
    <source>
        <dbReference type="ARBA" id="ARBA00023015"/>
    </source>
</evidence>
<gene>
    <name evidence="9" type="ORF">TCE0_023r07207</name>
</gene>
<keyword evidence="1" id="KW-0862">Zinc</keyword>
<reference evidence="10" key="1">
    <citation type="journal article" date="2015" name="Genome Announc.">
        <title>Draft genome sequence of Talaromyces cellulolyticus strain Y-94, a source of lignocellulosic biomass-degrading enzymes.</title>
        <authorList>
            <person name="Fujii T."/>
            <person name="Koike H."/>
            <person name="Sawayama S."/>
            <person name="Yano S."/>
            <person name="Inoue H."/>
        </authorList>
    </citation>
    <scope>NUCLEOTIDE SEQUENCE [LARGE SCALE GENOMIC DNA]</scope>
    <source>
        <strain evidence="10">Y-94</strain>
    </source>
</reference>
<keyword evidence="5" id="KW-0539">Nucleus</keyword>
<dbReference type="GO" id="GO:0006351">
    <property type="term" value="P:DNA-templated transcription"/>
    <property type="evidence" value="ECO:0007669"/>
    <property type="project" value="InterPro"/>
</dbReference>
<dbReference type="Proteomes" id="UP000053095">
    <property type="component" value="Unassembled WGS sequence"/>
</dbReference>
<evidence type="ECO:0000313" key="9">
    <source>
        <dbReference type="EMBL" id="GAM37354.1"/>
    </source>
</evidence>
<dbReference type="AlphaFoldDB" id="A0A0B8N4U0"/>
<evidence type="ECO:0000256" key="3">
    <source>
        <dbReference type="ARBA" id="ARBA00023125"/>
    </source>
</evidence>
<keyword evidence="4" id="KW-0804">Transcription</keyword>
<dbReference type="GO" id="GO:0008270">
    <property type="term" value="F:zinc ion binding"/>
    <property type="evidence" value="ECO:0007669"/>
    <property type="project" value="InterPro"/>
</dbReference>
<evidence type="ECO:0000256" key="5">
    <source>
        <dbReference type="ARBA" id="ARBA00023242"/>
    </source>
</evidence>
<keyword evidence="2" id="KW-0805">Transcription regulation</keyword>
<feature type="transmembrane region" description="Helical" evidence="7">
    <location>
        <begin position="496"/>
        <end position="516"/>
    </location>
</feature>
<sequence>MGSQYDRTPLVDSTGNLGGRGRNSPIVPDIHYVRHEESASSPEENADVPRLCSDSCNDAHITLEPVEDQVLVSLPSLFPLEHSLVDSAVLPRSYSCLNQILPYLQNIMSPSLAYHLFEISLQEQTTSLLQSSSPFILTQVFRPSSILHPTSPRQLKPALLSTMLWCVAHTAEESNFRGIPGGRRQVCEALYTLSVKLIRPADPDEWSRAPVLNDQDREPGVGSAMRPWGPPGDVDDVLALLILAIVVSGGDFKSDCLKWLDKACRLAIVLKLDQEDGDSHSTGVCFQQTPDIATVERKEERRRLFWLLFSIDRHLALSFNSTVHIRDGTYYVFQPLPEFVWASLEDNLERACTNRQLGPPTTISGFGFYEYFLPLMTVLGDIIDIHHRRCHPRLGKIDDRASITAAENMIISCEQSLAALQGQTPRGYVSDQPVSQCELLLHVLHVLLHGNWDPISMLEESGDWISSESFLKCASHAVSASEALSRVLNLDPELTFMPYLLGIYLLHGSFILLLFADRMPQLGPNKSVKDACEIIIRAHEICVTTLNTEFQRRFRKVLRSALQRARAPGVSGLGYTAQRWDLLSLYRWAHGGKGLAV</sequence>
<accession>A0A0B8N4U0</accession>
<name>A0A0B8N4U0_TALPI</name>
<dbReference type="CDD" id="cd12148">
    <property type="entry name" value="fungal_TF_MHR"/>
    <property type="match status" value="1"/>
</dbReference>
<evidence type="ECO:0000256" key="7">
    <source>
        <dbReference type="SAM" id="Phobius"/>
    </source>
</evidence>
<protein>
    <recommendedName>
        <fullName evidence="8">Xylanolytic transcriptional activator regulatory domain-containing protein</fullName>
    </recommendedName>
</protein>
<dbReference type="InterPro" id="IPR051439">
    <property type="entry name" value="XlnR/Xlr1"/>
</dbReference>
<keyword evidence="7" id="KW-1133">Transmembrane helix</keyword>